<evidence type="ECO:0000256" key="9">
    <source>
        <dbReference type="ARBA" id="ARBA00022737"/>
    </source>
</evidence>
<feature type="binding site" evidence="19">
    <location>
        <position position="300"/>
    </location>
    <ligand>
        <name>ATP</name>
        <dbReference type="ChEBI" id="CHEBI:30616"/>
        <label>1</label>
    </ligand>
</feature>
<feature type="binding site" evidence="19">
    <location>
        <position position="853"/>
    </location>
    <ligand>
        <name>ATP</name>
        <dbReference type="ChEBI" id="CHEBI:30616"/>
        <label>2</label>
    </ligand>
</feature>
<keyword evidence="14" id="KW-0464">Manganese</keyword>
<evidence type="ECO:0000256" key="5">
    <source>
        <dbReference type="ARBA" id="ARBA00022571"/>
    </source>
</evidence>
<dbReference type="NCBIfam" id="NF009455">
    <property type="entry name" value="PRK12815.1"/>
    <property type="match status" value="1"/>
</dbReference>
<dbReference type="GO" id="GO:0044205">
    <property type="term" value="P:'de novo' UMP biosynthetic process"/>
    <property type="evidence" value="ECO:0007669"/>
    <property type="project" value="UniProtKB-UniRule"/>
</dbReference>
<evidence type="ECO:0000256" key="10">
    <source>
        <dbReference type="ARBA" id="ARBA00022741"/>
    </source>
</evidence>
<keyword evidence="11 19" id="KW-0067">ATP-binding</keyword>
<dbReference type="InterPro" id="IPR005480">
    <property type="entry name" value="CPSase_lsu_oligo"/>
</dbReference>
<proteinExistence type="inferred from homology"/>
<feature type="domain" description="ATP-grasp" evidence="21">
    <location>
        <begin position="133"/>
        <end position="329"/>
    </location>
</feature>
<evidence type="ECO:0000256" key="17">
    <source>
        <dbReference type="ARBA" id="ARBA00057223"/>
    </source>
</evidence>
<dbReference type="InterPro" id="IPR006275">
    <property type="entry name" value="CPSase_lsu"/>
</dbReference>
<dbReference type="FunFam" id="3.30.1490.20:FF:000001">
    <property type="entry name" value="Carbamoyl-phosphate synthase large chain"/>
    <property type="match status" value="1"/>
</dbReference>
<dbReference type="PROSITE" id="PS51257">
    <property type="entry name" value="PROKAR_LIPOPROTEIN"/>
    <property type="match status" value="1"/>
</dbReference>
<feature type="binding site" evidence="19">
    <location>
        <position position="286"/>
    </location>
    <ligand>
        <name>Mn(2+)</name>
        <dbReference type="ChEBI" id="CHEBI:29035"/>
        <label>1</label>
    </ligand>
</feature>
<dbReference type="GO" id="GO:0006526">
    <property type="term" value="P:L-arginine biosynthetic process"/>
    <property type="evidence" value="ECO:0007669"/>
    <property type="project" value="UniProtKB-UniRule"/>
</dbReference>
<dbReference type="FunFam" id="3.40.50.20:FF:000003">
    <property type="entry name" value="Carbamoyl-phosphate synthase large chain"/>
    <property type="match status" value="1"/>
</dbReference>
<dbReference type="NCBIfam" id="NF003671">
    <property type="entry name" value="PRK05294.1"/>
    <property type="match status" value="1"/>
</dbReference>
<feature type="region of interest" description="Allosteric domain" evidence="19">
    <location>
        <begin position="966"/>
        <end position="1123"/>
    </location>
</feature>
<feature type="binding site" evidence="19">
    <location>
        <position position="870"/>
    </location>
    <ligand>
        <name>Mn(2+)</name>
        <dbReference type="ChEBI" id="CHEBI:29035"/>
        <label>3</label>
    </ligand>
</feature>
<dbReference type="SUPFAM" id="SSF52440">
    <property type="entry name" value="PreATP-grasp domain"/>
    <property type="match status" value="2"/>
</dbReference>
<feature type="binding site" evidence="19">
    <location>
        <position position="302"/>
    </location>
    <ligand>
        <name>Mg(2+)</name>
        <dbReference type="ChEBI" id="CHEBI:18420"/>
        <label>2</label>
    </ligand>
</feature>
<feature type="binding site" evidence="19">
    <location>
        <position position="810"/>
    </location>
    <ligand>
        <name>ATP</name>
        <dbReference type="ChEBI" id="CHEBI:30616"/>
        <label>2</label>
    </ligand>
</feature>
<keyword evidence="10 19" id="KW-0547">Nucleotide-binding</keyword>
<protein>
    <recommendedName>
        <fullName evidence="19">Carbamoyl phosphate synthase large chain</fullName>
        <ecNumber evidence="19">6.3.4.16</ecNumber>
        <ecNumber evidence="19">6.3.5.5</ecNumber>
    </recommendedName>
    <alternativeName>
        <fullName evidence="19">Carbamoyl phosphate synthetase ammonia chain</fullName>
    </alternativeName>
</protein>
<feature type="binding site" evidence="19">
    <location>
        <position position="738"/>
    </location>
    <ligand>
        <name>ATP</name>
        <dbReference type="ChEBI" id="CHEBI:30616"/>
        <label>2</label>
    </ligand>
</feature>
<comment type="catalytic activity">
    <reaction evidence="16 19">
        <text>hydrogencarbonate + L-glutamine + 2 ATP + H2O = carbamoyl phosphate + L-glutamate + 2 ADP + phosphate + 2 H(+)</text>
        <dbReference type="Rhea" id="RHEA:18633"/>
        <dbReference type="ChEBI" id="CHEBI:15377"/>
        <dbReference type="ChEBI" id="CHEBI:15378"/>
        <dbReference type="ChEBI" id="CHEBI:17544"/>
        <dbReference type="ChEBI" id="CHEBI:29985"/>
        <dbReference type="ChEBI" id="CHEBI:30616"/>
        <dbReference type="ChEBI" id="CHEBI:43474"/>
        <dbReference type="ChEBI" id="CHEBI:58228"/>
        <dbReference type="ChEBI" id="CHEBI:58359"/>
        <dbReference type="ChEBI" id="CHEBI:456216"/>
        <dbReference type="EC" id="6.3.5.5"/>
    </reaction>
</comment>
<feature type="binding site" evidence="19">
    <location>
        <position position="811"/>
    </location>
    <ligand>
        <name>ATP</name>
        <dbReference type="ChEBI" id="CHEBI:30616"/>
        <label>2</label>
    </ligand>
</feature>
<dbReference type="SUPFAM" id="SSF48108">
    <property type="entry name" value="Carbamoyl phosphate synthetase, large subunit connection domain"/>
    <property type="match status" value="1"/>
</dbReference>
<dbReference type="SUPFAM" id="SSF52335">
    <property type="entry name" value="Methylglyoxal synthase-like"/>
    <property type="match status" value="1"/>
</dbReference>
<dbReference type="AlphaFoldDB" id="A0AB37UQH9"/>
<gene>
    <name evidence="23" type="primary">pyrA</name>
    <name evidence="19" type="synonym">carB</name>
    <name evidence="23" type="ORF">DSM107010_09180</name>
</gene>
<evidence type="ECO:0000256" key="7">
    <source>
        <dbReference type="ARBA" id="ARBA00022605"/>
    </source>
</evidence>
<feature type="binding site" evidence="19">
    <location>
        <position position="784"/>
    </location>
    <ligand>
        <name>ATP</name>
        <dbReference type="ChEBI" id="CHEBI:30616"/>
        <label>2</label>
    </ligand>
</feature>
<keyword evidence="9 19" id="KW-0677">Repeat</keyword>
<dbReference type="InterPro" id="IPR005479">
    <property type="entry name" value="CPAse_ATP-bd"/>
</dbReference>
<feature type="domain" description="ATP-grasp" evidence="21">
    <location>
        <begin position="702"/>
        <end position="899"/>
    </location>
</feature>
<feature type="binding site" evidence="19">
    <location>
        <position position="244"/>
    </location>
    <ligand>
        <name>ATP</name>
        <dbReference type="ChEBI" id="CHEBI:30616"/>
        <label>1</label>
    </ligand>
</feature>
<keyword evidence="24" id="KW-1185">Reference proteome</keyword>
<comment type="function">
    <text evidence="17 19">Large subunit of the glutamine-dependent carbamoyl phosphate synthetase (CPSase). CPSase catalyzes the formation of carbamoyl phosphate from the ammonia moiety of glutamine, carbonate, and phosphate donated by ATP, constituting the first step of 2 biosynthetic pathways, one leading to arginine and/or urea and the other to pyrimidine nucleotides. The large subunit (synthetase) binds the substrates ammonia (free or transferred from glutamine from the small subunit), hydrogencarbonate and ATP and carries out an ATP-coupled ligase reaction, activating hydrogencarbonate by forming carboxy phosphate which reacts with ammonia to form carbamoyl phosphate.</text>
</comment>
<dbReference type="InterPro" id="IPR011607">
    <property type="entry name" value="MGS-like_dom"/>
</dbReference>
<dbReference type="EC" id="6.3.5.5" evidence="19"/>
<dbReference type="GO" id="GO:0005524">
    <property type="term" value="F:ATP binding"/>
    <property type="evidence" value="ECO:0007669"/>
    <property type="project" value="UniProtKB-UniRule"/>
</dbReference>
<evidence type="ECO:0000259" key="22">
    <source>
        <dbReference type="PROSITE" id="PS51855"/>
    </source>
</evidence>
<comment type="catalytic activity">
    <reaction evidence="15 19">
        <text>hydrogencarbonate + NH4(+) + 2 ATP = carbamoyl phosphate + 2 ADP + phosphate + 2 H(+)</text>
        <dbReference type="Rhea" id="RHEA:18029"/>
        <dbReference type="ChEBI" id="CHEBI:15378"/>
        <dbReference type="ChEBI" id="CHEBI:17544"/>
        <dbReference type="ChEBI" id="CHEBI:28938"/>
        <dbReference type="ChEBI" id="CHEBI:30616"/>
        <dbReference type="ChEBI" id="CHEBI:43474"/>
        <dbReference type="ChEBI" id="CHEBI:58228"/>
        <dbReference type="ChEBI" id="CHEBI:456216"/>
        <dbReference type="EC" id="6.3.4.16"/>
    </reaction>
</comment>
<keyword evidence="5 19" id="KW-0055">Arginine biosynthesis</keyword>
<dbReference type="Pfam" id="PF02786">
    <property type="entry name" value="CPSase_L_D2"/>
    <property type="match status" value="2"/>
</dbReference>
<feature type="binding site" evidence="19">
    <location>
        <position position="216"/>
    </location>
    <ligand>
        <name>ATP</name>
        <dbReference type="ChEBI" id="CHEBI:30616"/>
        <label>1</label>
    </ligand>
</feature>
<dbReference type="HAMAP" id="MF_01210_A">
    <property type="entry name" value="CPSase_L_chain_A"/>
    <property type="match status" value="1"/>
</dbReference>
<dbReference type="InterPro" id="IPR036897">
    <property type="entry name" value="CarbamoylP_synth_lsu_oligo_sf"/>
</dbReference>
<dbReference type="Gene3D" id="3.40.50.20">
    <property type="match status" value="2"/>
</dbReference>
<dbReference type="SMART" id="SM01096">
    <property type="entry name" value="CPSase_L_D3"/>
    <property type="match status" value="1"/>
</dbReference>
<evidence type="ECO:0000256" key="13">
    <source>
        <dbReference type="ARBA" id="ARBA00022975"/>
    </source>
</evidence>
<dbReference type="FunFam" id="3.30.470.20:FF:000013">
    <property type="entry name" value="Carbamoyl-phosphate synthase large chain"/>
    <property type="match status" value="1"/>
</dbReference>
<feature type="binding site" evidence="19">
    <location>
        <position position="870"/>
    </location>
    <ligand>
        <name>ATP</name>
        <dbReference type="ChEBI" id="CHEBI:30616"/>
        <label>2</label>
    </ligand>
</feature>
<feature type="binding site" evidence="19">
    <location>
        <position position="243"/>
    </location>
    <ligand>
        <name>ATP</name>
        <dbReference type="ChEBI" id="CHEBI:30616"/>
        <label>1</label>
    </ligand>
</feature>
<dbReference type="InterPro" id="IPR016185">
    <property type="entry name" value="PreATP-grasp_dom_sf"/>
</dbReference>
<comment type="cofactor">
    <cofactor evidence="19">
        <name>Mg(2+)</name>
        <dbReference type="ChEBI" id="CHEBI:18420"/>
    </cofactor>
    <cofactor evidence="19">
        <name>Mn(2+)</name>
        <dbReference type="ChEBI" id="CHEBI:29035"/>
    </cofactor>
    <text evidence="19">Binds 4 Mg(2+) or Mn(2+) ions per subunit.</text>
</comment>
<feature type="binding site" evidence="19">
    <location>
        <position position="853"/>
    </location>
    <ligand>
        <name>Mg(2+)</name>
        <dbReference type="ChEBI" id="CHEBI:18420"/>
        <label>3</label>
    </ligand>
</feature>
<comment type="caution">
    <text evidence="19">Lacks conserved residue(s) required for the propagation of feature annotation.</text>
</comment>
<dbReference type="PROSITE" id="PS50975">
    <property type="entry name" value="ATP_GRASP"/>
    <property type="match status" value="2"/>
</dbReference>
<evidence type="ECO:0000256" key="3">
    <source>
        <dbReference type="ARBA" id="ARBA00005077"/>
    </source>
</evidence>
<feature type="binding site" evidence="19">
    <location>
        <position position="286"/>
    </location>
    <ligand>
        <name>Mg(2+)</name>
        <dbReference type="ChEBI" id="CHEBI:18420"/>
        <label>1</label>
    </ligand>
</feature>
<feature type="region of interest" description="Disordered" evidence="20">
    <location>
        <begin position="1104"/>
        <end position="1123"/>
    </location>
</feature>
<comment type="cofactor">
    <cofactor evidence="1">
        <name>Mn(2+)</name>
        <dbReference type="ChEBI" id="CHEBI:29035"/>
    </cofactor>
</comment>
<dbReference type="PANTHER" id="PTHR11405">
    <property type="entry name" value="CARBAMOYLTRANSFERASE FAMILY MEMBER"/>
    <property type="match status" value="1"/>
</dbReference>
<feature type="binding site" evidence="19">
    <location>
        <position position="176"/>
    </location>
    <ligand>
        <name>ATP</name>
        <dbReference type="ChEBI" id="CHEBI:30616"/>
        <label>1</label>
    </ligand>
</feature>
<comment type="domain">
    <text evidence="19">The large subunit is composed of 2 ATP-grasp domains that are involved in binding the 2 ATP molecules needed for carbamoyl phosphate synthesis. The N-terminal ATP-grasp domain (referred to as the carboxyphosphate synthetic component) catalyzes the ATP-dependent phosphorylation of hydrogencarbonate to carboxyphosphate and the subsequent nucleophilic attack by ammonia to form a carbamate intermediate. The C-terminal ATP-grasp domain (referred to as the carbamoyl phosphate synthetic component) then catalyzes the phosphorylation of carbamate with the second ATP to form the end product carbamoyl phosphate. The reactive and unstable enzyme intermediates are sequentially channeled from one active site to the next through the interior of the protein over a distance of at least 96 A.</text>
</comment>
<evidence type="ECO:0000256" key="11">
    <source>
        <dbReference type="ARBA" id="ARBA00022840"/>
    </source>
</evidence>
<dbReference type="PROSITE" id="PS00866">
    <property type="entry name" value="CPSASE_1"/>
    <property type="match status" value="2"/>
</dbReference>
<feature type="binding site" evidence="19">
    <location>
        <position position="777"/>
    </location>
    <ligand>
        <name>ATP</name>
        <dbReference type="ChEBI" id="CHEBI:30616"/>
        <label>2</label>
    </ligand>
</feature>
<feature type="binding site" evidence="19">
    <location>
        <position position="177"/>
    </location>
    <ligand>
        <name>ATP</name>
        <dbReference type="ChEBI" id="CHEBI:30616"/>
        <label>1</label>
    </ligand>
</feature>
<dbReference type="PRINTS" id="PR00098">
    <property type="entry name" value="CPSASE"/>
</dbReference>
<evidence type="ECO:0000313" key="23">
    <source>
        <dbReference type="EMBL" id="RUT13643.1"/>
    </source>
</evidence>
<dbReference type="InterPro" id="IPR013815">
    <property type="entry name" value="ATP_grasp_subdomain_1"/>
</dbReference>
<organism evidence="23 24">
    <name type="scientific">Chroococcidiopsis cubana SAG 39.79</name>
    <dbReference type="NCBI Taxonomy" id="388085"/>
    <lineage>
        <taxon>Bacteria</taxon>
        <taxon>Bacillati</taxon>
        <taxon>Cyanobacteriota</taxon>
        <taxon>Cyanophyceae</taxon>
        <taxon>Chroococcidiopsidales</taxon>
        <taxon>Chroococcidiopsidaceae</taxon>
        <taxon>Chroococcidiopsis</taxon>
    </lineage>
</organism>
<feature type="domain" description="MGS-like" evidence="22">
    <location>
        <begin position="966"/>
        <end position="1106"/>
    </location>
</feature>
<dbReference type="Pfam" id="PF25596">
    <property type="entry name" value="CPSase_L_D1"/>
    <property type="match status" value="2"/>
</dbReference>
<dbReference type="GO" id="GO:0006541">
    <property type="term" value="P:glutamine metabolic process"/>
    <property type="evidence" value="ECO:0007669"/>
    <property type="project" value="TreeGrafter"/>
</dbReference>
<evidence type="ECO:0000256" key="6">
    <source>
        <dbReference type="ARBA" id="ARBA00022598"/>
    </source>
</evidence>
<dbReference type="GO" id="GO:0004087">
    <property type="term" value="F:carbamoyl-phosphate synthase (ammonia) activity"/>
    <property type="evidence" value="ECO:0007669"/>
    <property type="project" value="UniProtKB-EC"/>
</dbReference>
<evidence type="ECO:0000256" key="19">
    <source>
        <dbReference type="HAMAP-Rule" id="MF_01210"/>
    </source>
</evidence>
<feature type="binding site" evidence="19">
    <location>
        <position position="872"/>
    </location>
    <ligand>
        <name>Mg(2+)</name>
        <dbReference type="ChEBI" id="CHEBI:18420"/>
        <label>4</label>
    </ligand>
</feature>
<dbReference type="InterPro" id="IPR036914">
    <property type="entry name" value="MGS-like_dom_sf"/>
</dbReference>
<comment type="pathway">
    <text evidence="2 19">Pyrimidine metabolism; UMP biosynthesis via de novo pathway; (S)-dihydroorotate from bicarbonate: step 1/3.</text>
</comment>
<feature type="binding site" evidence="19">
    <location>
        <position position="300"/>
    </location>
    <ligand>
        <name>Mg(2+)</name>
        <dbReference type="ChEBI" id="CHEBI:18420"/>
        <label>1</label>
    </ligand>
</feature>
<evidence type="ECO:0000256" key="12">
    <source>
        <dbReference type="ARBA" id="ARBA00022842"/>
    </source>
</evidence>
<dbReference type="FunFam" id="3.30.470.20:FF:000007">
    <property type="entry name" value="Carbamoyl-phosphate synthase large chain"/>
    <property type="match status" value="1"/>
</dbReference>
<feature type="binding site" evidence="19">
    <location>
        <position position="872"/>
    </location>
    <ligand>
        <name>Mn(2+)</name>
        <dbReference type="ChEBI" id="CHEBI:29035"/>
        <label>4</label>
    </ligand>
</feature>
<evidence type="ECO:0000256" key="8">
    <source>
        <dbReference type="ARBA" id="ARBA00022723"/>
    </source>
</evidence>
<sequence>MPRRSDIKKILLLGAGPIVIGQACEFDYSGTQACKALREEGYEVILVNSNPATIMTDPETAQRTYIEPLTPELVTQVIESERPDALLPTMGGQTALNLAVSLAKNGTLEKYGVQLIGANLAAIEKAEDRQQFNEAMAKIGVAVCPSGIASNLEEAKNVAQEIGSYPLIVRPAFTLGGTGGGIAYNQEEFLELATSGLDASPVSQILIDKSLIGWKEYELEVMRDCADNVVIICSIENIDPMGIHTGDSITVAPAQTLTDKEYQRLRDYSVRIIREIGVETGGSNIQFAINPTNGDVVAIEMNPRVSRSSALASKATGFAIAKIAAKLAIGYTLDEIANDITKKTPASFEPTIDYVVTKIPRFAFEKFPGSDSTLTTQMKSVGEAMAIGRTFNESFQKALRSLETGRSGWGCDKQEKLPSLEQIRANLRTPNPERIFAVRQAMLLGMGNEEIYELTGIDPWFLDSFQQLLETEKLLKRTPLESLDGKQLYAIKQQGFSDKQIAFATKTSEDRVRQYRQSLGIVPVYKTVDTCAAEFEALTPYHYSSYDGETEVRPSDRPKVMILGGGPNRIGQGIEFDYCCCHAAYALKGAGYETIMVNSNPETVSTDYDTSDRLYFEPLTLEDVINIIEVEKPLGIIVQFGGQTPLKLALPLQQYLQGAGKKRAEGAEGAEGATTNYQLPTTKIWGTSPEDIDTAEDREKFEKILHSLNIAQPPNGIARSYEDALVVAQKIGYPVVVRPSYVLGGRAMEIVYSDTELERYMTFAVQVEPEHPILIDKFLENAIEVDVDAIADTTGKVVIGGVMEHIEQAGIHSGDSACTLPAISLPTPVLEKIRTQTIQLAKALKVVGLMNIQFAVVGAHTYNPQVYILEANPRASRTVPFVSKATGVPLAKLASLVMAGQNLAQLGLSEEPKLNHIAVKEAVLPFKKFPGTDTLLGPEMRSTGEVMGIDRDFGLAYAKAELGAGEVLPLEGTVFVTCNERDKPLVVPVVRDLIELGFDVIATDGTRRVLQEHGLKVGLILKLHEGRPHVLDAIKNHNIQLIINTPSGEEAQTDAKLIRRSALTYKIPIITTIAGARATAAAIRALKSQSLTVKAIQDYTAEASQGAAQNKQKNDSLVSSTSA</sequence>
<feature type="binding site" evidence="19">
    <location>
        <position position="870"/>
    </location>
    <ligand>
        <name>Mg(2+)</name>
        <dbReference type="ChEBI" id="CHEBI:18420"/>
        <label>4</label>
    </ligand>
</feature>
<feature type="binding site" evidence="19">
    <location>
        <position position="302"/>
    </location>
    <ligand>
        <name>Mn(2+)</name>
        <dbReference type="ChEBI" id="CHEBI:29035"/>
        <label>2</label>
    </ligand>
</feature>
<evidence type="ECO:0000256" key="15">
    <source>
        <dbReference type="ARBA" id="ARBA00047359"/>
    </source>
</evidence>
<dbReference type="FunFam" id="3.40.50.20:FF:000001">
    <property type="entry name" value="Carbamoyl-phosphate synthase large chain"/>
    <property type="match status" value="1"/>
</dbReference>
<feature type="binding site" evidence="19">
    <location>
        <position position="211"/>
    </location>
    <ligand>
        <name>ATP</name>
        <dbReference type="ChEBI" id="CHEBI:30616"/>
        <label>1</label>
    </ligand>
</feature>
<feature type="region of interest" description="Carboxyphosphate synthetic domain" evidence="19">
    <location>
        <begin position="1"/>
        <end position="403"/>
    </location>
</feature>
<dbReference type="PROSITE" id="PS51855">
    <property type="entry name" value="MGS"/>
    <property type="match status" value="1"/>
</dbReference>
<feature type="binding site" evidence="19">
    <location>
        <position position="812"/>
    </location>
    <ligand>
        <name>ATP</name>
        <dbReference type="ChEBI" id="CHEBI:30616"/>
        <label>2</label>
    </ligand>
</feature>
<feature type="binding site" evidence="19">
    <location>
        <position position="813"/>
    </location>
    <ligand>
        <name>ATP</name>
        <dbReference type="ChEBI" id="CHEBI:30616"/>
        <label>2</label>
    </ligand>
</feature>
<dbReference type="SUPFAM" id="SSF56059">
    <property type="entry name" value="Glutathione synthetase ATP-binding domain-like"/>
    <property type="match status" value="2"/>
</dbReference>
<dbReference type="InterPro" id="IPR011761">
    <property type="entry name" value="ATP-grasp"/>
</dbReference>
<evidence type="ECO:0000256" key="20">
    <source>
        <dbReference type="SAM" id="MobiDB-lite"/>
    </source>
</evidence>
<dbReference type="Gene3D" id="3.40.50.1380">
    <property type="entry name" value="Methylglyoxal synthase-like domain"/>
    <property type="match status" value="1"/>
</dbReference>
<evidence type="ECO:0000256" key="4">
    <source>
        <dbReference type="ARBA" id="ARBA00009799"/>
    </source>
</evidence>
<feature type="binding site" evidence="19">
    <location>
        <position position="300"/>
    </location>
    <ligand>
        <name>Mg(2+)</name>
        <dbReference type="ChEBI" id="CHEBI:18420"/>
        <label>2</label>
    </ligand>
</feature>
<dbReference type="Gene3D" id="1.10.1030.10">
    <property type="entry name" value="Carbamoyl-phosphate synthetase, large subunit oligomerisation domain"/>
    <property type="match status" value="1"/>
</dbReference>
<dbReference type="Pfam" id="PF02787">
    <property type="entry name" value="CPSase_L_D3"/>
    <property type="match status" value="1"/>
</dbReference>
<feature type="binding site" evidence="19">
    <location>
        <position position="870"/>
    </location>
    <ligand>
        <name>Mn(2+)</name>
        <dbReference type="ChEBI" id="CHEBI:29035"/>
        <label>4</label>
    </ligand>
</feature>
<dbReference type="InterPro" id="IPR033937">
    <property type="entry name" value="MGS_CPS_CarB"/>
</dbReference>
<dbReference type="GO" id="GO:0046872">
    <property type="term" value="F:metal ion binding"/>
    <property type="evidence" value="ECO:0007669"/>
    <property type="project" value="UniProtKB-KW"/>
</dbReference>
<dbReference type="SMART" id="SM00851">
    <property type="entry name" value="MGS"/>
    <property type="match status" value="1"/>
</dbReference>
<dbReference type="EC" id="6.3.4.16" evidence="19"/>
<feature type="binding site" evidence="19">
    <location>
        <position position="779"/>
    </location>
    <ligand>
        <name>ATP</name>
        <dbReference type="ChEBI" id="CHEBI:30616"/>
        <label>2</label>
    </ligand>
</feature>
<feature type="binding site" evidence="19">
    <location>
        <position position="209"/>
    </location>
    <ligand>
        <name>ATP</name>
        <dbReference type="ChEBI" id="CHEBI:30616"/>
        <label>1</label>
    </ligand>
</feature>
<name>A0AB37UQH9_9CYAN</name>
<feature type="binding site" evidence="19">
    <location>
        <position position="286"/>
    </location>
    <ligand>
        <name>ATP</name>
        <dbReference type="ChEBI" id="CHEBI:30616"/>
        <label>1</label>
    </ligand>
</feature>
<feature type="binding site" evidence="19">
    <location>
        <position position="300"/>
    </location>
    <ligand>
        <name>Mn(2+)</name>
        <dbReference type="ChEBI" id="CHEBI:29035"/>
        <label>1</label>
    </ligand>
</feature>
<feature type="binding site" evidence="19">
    <location>
        <position position="870"/>
    </location>
    <ligand>
        <name>Mg(2+)</name>
        <dbReference type="ChEBI" id="CHEBI:18420"/>
        <label>3</label>
    </ligand>
</feature>
<evidence type="ECO:0000256" key="2">
    <source>
        <dbReference type="ARBA" id="ARBA00004812"/>
    </source>
</evidence>
<comment type="pathway">
    <text evidence="3 19">Amino-acid biosynthesis; L-arginine biosynthesis; carbamoyl phosphate from bicarbonate: step 1/1.</text>
</comment>
<dbReference type="CDD" id="cd01424">
    <property type="entry name" value="MGS_CPS_II"/>
    <property type="match status" value="1"/>
</dbReference>
<dbReference type="PANTHER" id="PTHR11405:SF53">
    <property type="entry name" value="CARBAMOYL-PHOSPHATE SYNTHASE [AMMONIA], MITOCHONDRIAL"/>
    <property type="match status" value="1"/>
</dbReference>
<dbReference type="GO" id="GO:0004088">
    <property type="term" value="F:carbamoyl-phosphate synthase (glutamine-hydrolyzing) activity"/>
    <property type="evidence" value="ECO:0007669"/>
    <property type="project" value="UniProtKB-UniRule"/>
</dbReference>
<accession>A0AB37UQH9</accession>
<dbReference type="GO" id="GO:0005737">
    <property type="term" value="C:cytoplasm"/>
    <property type="evidence" value="ECO:0007669"/>
    <property type="project" value="TreeGrafter"/>
</dbReference>
<reference evidence="23 24" key="1">
    <citation type="journal article" date="2019" name="Genome Biol. Evol.">
        <title>Day and night: Metabolic profiles and evolutionary relationships of six axenic non-marine cyanobacteria.</title>
        <authorList>
            <person name="Will S.E."/>
            <person name="Henke P."/>
            <person name="Boedeker C."/>
            <person name="Huang S."/>
            <person name="Brinkmann H."/>
            <person name="Rohde M."/>
            <person name="Jarek M."/>
            <person name="Friedl T."/>
            <person name="Seufert S."/>
            <person name="Schumacher M."/>
            <person name="Overmann J."/>
            <person name="Neumann-Schaal M."/>
            <person name="Petersen J."/>
        </authorList>
    </citation>
    <scope>NUCLEOTIDE SEQUENCE [LARGE SCALE GENOMIC DNA]</scope>
    <source>
        <strain evidence="23 24">SAG 39.79</strain>
    </source>
</reference>
<comment type="subunit">
    <text evidence="18 19">Composed of two chains; the small (or glutamine) chain promotes the hydrolysis of glutamine to ammonia, which is used by the large (or ammonia) chain to synthesize carbamoyl phosphate. Tetramer of heterodimers (alpha,beta)4.</text>
</comment>
<dbReference type="Pfam" id="PF02142">
    <property type="entry name" value="MGS"/>
    <property type="match status" value="1"/>
</dbReference>
<dbReference type="Gene3D" id="3.30.1490.20">
    <property type="entry name" value="ATP-grasp fold, A domain"/>
    <property type="match status" value="1"/>
</dbReference>
<evidence type="ECO:0000256" key="14">
    <source>
        <dbReference type="ARBA" id="ARBA00023211"/>
    </source>
</evidence>
<dbReference type="Proteomes" id="UP000282574">
    <property type="component" value="Unassembled WGS sequence"/>
</dbReference>
<feature type="binding site" evidence="19">
    <location>
        <position position="853"/>
    </location>
    <ligand>
        <name>Mn(2+)</name>
        <dbReference type="ChEBI" id="CHEBI:29035"/>
        <label>3</label>
    </ligand>
</feature>
<evidence type="ECO:0000313" key="24">
    <source>
        <dbReference type="Proteomes" id="UP000282574"/>
    </source>
</evidence>
<keyword evidence="7 19" id="KW-0028">Amino-acid biosynthesis</keyword>
<dbReference type="HAMAP" id="MF_01210_B">
    <property type="entry name" value="CPSase_L_chain_B"/>
    <property type="match status" value="1"/>
</dbReference>
<dbReference type="PROSITE" id="PS00867">
    <property type="entry name" value="CPSASE_2"/>
    <property type="match status" value="1"/>
</dbReference>
<feature type="binding site" evidence="19">
    <location>
        <position position="300"/>
    </location>
    <ligand>
        <name>Mn(2+)</name>
        <dbReference type="ChEBI" id="CHEBI:29035"/>
        <label>2</label>
    </ligand>
</feature>
<dbReference type="InterPro" id="IPR005483">
    <property type="entry name" value="CPSase_dom"/>
</dbReference>
<comment type="caution">
    <text evidence="23">The sequence shown here is derived from an EMBL/GenBank/DDBJ whole genome shotgun (WGS) entry which is preliminary data.</text>
</comment>
<dbReference type="FunFam" id="1.10.1030.10:FF:000002">
    <property type="entry name" value="Carbamoyl-phosphate synthase large chain"/>
    <property type="match status" value="1"/>
</dbReference>
<evidence type="ECO:0000256" key="1">
    <source>
        <dbReference type="ARBA" id="ARBA00001936"/>
    </source>
</evidence>
<keyword evidence="8" id="KW-0479">Metal-binding</keyword>
<evidence type="ECO:0000256" key="18">
    <source>
        <dbReference type="ARBA" id="ARBA00062056"/>
    </source>
</evidence>
<keyword evidence="13 19" id="KW-0665">Pyrimidine biosynthesis</keyword>
<feature type="binding site" evidence="19">
    <location>
        <position position="170"/>
    </location>
    <ligand>
        <name>ATP</name>
        <dbReference type="ChEBI" id="CHEBI:30616"/>
        <label>1</label>
    </ligand>
</feature>
<feature type="binding site" evidence="19">
    <location>
        <position position="242"/>
    </location>
    <ligand>
        <name>ATP</name>
        <dbReference type="ChEBI" id="CHEBI:30616"/>
        <label>1</label>
    </ligand>
</feature>
<feature type="binding site" evidence="19">
    <location>
        <position position="129"/>
    </location>
    <ligand>
        <name>ATP</name>
        <dbReference type="ChEBI" id="CHEBI:30616"/>
        <label>1</label>
    </ligand>
</feature>
<evidence type="ECO:0000259" key="21">
    <source>
        <dbReference type="PROSITE" id="PS50975"/>
    </source>
</evidence>
<keyword evidence="12" id="KW-0460">Magnesium</keyword>
<dbReference type="Gene3D" id="3.30.470.20">
    <property type="entry name" value="ATP-grasp fold, B domain"/>
    <property type="match status" value="2"/>
</dbReference>
<dbReference type="NCBIfam" id="TIGR01369">
    <property type="entry name" value="CPSaseII_lrg"/>
    <property type="match status" value="1"/>
</dbReference>
<evidence type="ECO:0000256" key="16">
    <source>
        <dbReference type="ARBA" id="ARBA00048816"/>
    </source>
</evidence>
<dbReference type="RefSeq" id="WP_015154718.1">
    <property type="nucleotide sequence ID" value="NZ_JAVKZF010000001.1"/>
</dbReference>
<keyword evidence="6 19" id="KW-0436">Ligase</keyword>
<dbReference type="InterPro" id="IPR058047">
    <property type="entry name" value="CPSase_preATP-grasp"/>
</dbReference>
<dbReference type="EMBL" id="RSCK01000005">
    <property type="protein sequence ID" value="RUT13643.1"/>
    <property type="molecule type" value="Genomic_DNA"/>
</dbReference>
<comment type="similarity">
    <text evidence="4 19">Belongs to the CarB family.</text>
</comment>